<gene>
    <name evidence="4" type="ORF">LY89DRAFT_576816</name>
</gene>
<dbReference type="STRING" id="149040.A0A194XPD2"/>
<accession>A0A194XPD2</accession>
<dbReference type="Proteomes" id="UP000070700">
    <property type="component" value="Unassembled WGS sequence"/>
</dbReference>
<dbReference type="PANTHER" id="PTHR46052">
    <property type="entry name" value="PHOSDUCIN-LIKE PROTEIN"/>
    <property type="match status" value="1"/>
</dbReference>
<keyword evidence="5" id="KW-1185">Reference proteome</keyword>
<reference evidence="4 5" key="1">
    <citation type="submission" date="2015-10" db="EMBL/GenBank/DDBJ databases">
        <title>Full genome of DAOMC 229536 Phialocephala scopiformis, a fungal endophyte of spruce producing the potent anti-insectan compound rugulosin.</title>
        <authorList>
            <consortium name="DOE Joint Genome Institute"/>
            <person name="Walker A.K."/>
            <person name="Frasz S.L."/>
            <person name="Seifert K.A."/>
            <person name="Miller J.D."/>
            <person name="Mondo S.J."/>
            <person name="Labutti K."/>
            <person name="Lipzen A."/>
            <person name="Dockter R."/>
            <person name="Kennedy M."/>
            <person name="Grigoriev I.V."/>
            <person name="Spatafora J.W."/>
        </authorList>
    </citation>
    <scope>NUCLEOTIDE SEQUENCE [LARGE SCALE GENOMIC DNA]</scope>
    <source>
        <strain evidence="4 5">CBS 120377</strain>
    </source>
</reference>
<dbReference type="OrthoDB" id="70588at2759"/>
<dbReference type="AlphaFoldDB" id="A0A194XPD2"/>
<dbReference type="InParanoid" id="A0A194XPD2"/>
<dbReference type="InterPro" id="IPR036249">
    <property type="entry name" value="Thioredoxin-like_sf"/>
</dbReference>
<feature type="compositionally biased region" description="Basic and acidic residues" evidence="2">
    <location>
        <begin position="97"/>
        <end position="117"/>
    </location>
</feature>
<name>A0A194XPD2_MOLSC</name>
<feature type="compositionally biased region" description="Basic and acidic residues" evidence="2">
    <location>
        <begin position="28"/>
        <end position="60"/>
    </location>
</feature>
<dbReference type="InterPro" id="IPR051499">
    <property type="entry name" value="Phosducin-like_reg"/>
</dbReference>
<dbReference type="InterPro" id="IPR001200">
    <property type="entry name" value="Phosducin"/>
</dbReference>
<evidence type="ECO:0000256" key="1">
    <source>
        <dbReference type="ARBA" id="ARBA00009686"/>
    </source>
</evidence>
<evidence type="ECO:0000313" key="5">
    <source>
        <dbReference type="Proteomes" id="UP000070700"/>
    </source>
</evidence>
<proteinExistence type="inferred from homology"/>
<dbReference type="RefSeq" id="XP_018076465.1">
    <property type="nucleotide sequence ID" value="XM_018208857.1"/>
</dbReference>
<evidence type="ECO:0000313" key="4">
    <source>
        <dbReference type="EMBL" id="KUJ22110.1"/>
    </source>
</evidence>
<protein>
    <submittedName>
        <fullName evidence="4">Putative Phosducin-like protein</fullName>
    </submittedName>
</protein>
<dbReference type="PANTHER" id="PTHR46052:SF1">
    <property type="entry name" value="PHOSDUCIN-LIKE PROTEIN"/>
    <property type="match status" value="1"/>
</dbReference>
<dbReference type="Gene3D" id="3.40.30.10">
    <property type="entry name" value="Glutaredoxin"/>
    <property type="match status" value="1"/>
</dbReference>
<evidence type="ECO:0000259" key="3">
    <source>
        <dbReference type="Pfam" id="PF02114"/>
    </source>
</evidence>
<dbReference type="KEGG" id="psco:LY89DRAFT_576816"/>
<comment type="similarity">
    <text evidence="1">Belongs to the phosducin family.</text>
</comment>
<dbReference type="CDD" id="cd02987">
    <property type="entry name" value="Phd_like_Phd"/>
    <property type="match status" value="1"/>
</dbReference>
<dbReference type="InterPro" id="IPR024253">
    <property type="entry name" value="Phosducin_thioredoxin-like_dom"/>
</dbReference>
<feature type="region of interest" description="Disordered" evidence="2">
    <location>
        <begin position="1"/>
        <end position="143"/>
    </location>
</feature>
<dbReference type="Pfam" id="PF02114">
    <property type="entry name" value="Phosducin"/>
    <property type="match status" value="1"/>
</dbReference>
<feature type="domain" description="Phosducin" evidence="3">
    <location>
        <begin position="110"/>
        <end position="289"/>
    </location>
</feature>
<dbReference type="GeneID" id="28818583"/>
<dbReference type="SUPFAM" id="SSF52833">
    <property type="entry name" value="Thioredoxin-like"/>
    <property type="match status" value="1"/>
</dbReference>
<sequence>MASKTAAQEEFDAIIDKASRTTTSNTHHPSDLTDYKSDHLPLDPEDRDEETLFRESKLDQTMRIPLLDPRGGPMHLPHRSFDSGRTTGVKGVIADARSFEEARRNGSWSRERSREQQKSSSKRASTATFLKEDGEGSASEDEEFIERWRQQRRQELMSEGRDVRNRRTSPSVRRYGRFDEVDALGYLDAIEKVTRDTVVVVFVYDSECPVSQLISDALTPLVPMNPSIHFVRVHYTDIEFDNAGVPAILAYKNQGDLFANLTYIIDQIPDDTLFDTRALENVLRKNGIL</sequence>
<organism evidence="4 5">
    <name type="scientific">Mollisia scopiformis</name>
    <name type="common">Conifer needle endophyte fungus</name>
    <name type="synonym">Phialocephala scopiformis</name>
    <dbReference type="NCBI Taxonomy" id="149040"/>
    <lineage>
        <taxon>Eukaryota</taxon>
        <taxon>Fungi</taxon>
        <taxon>Dikarya</taxon>
        <taxon>Ascomycota</taxon>
        <taxon>Pezizomycotina</taxon>
        <taxon>Leotiomycetes</taxon>
        <taxon>Helotiales</taxon>
        <taxon>Mollisiaceae</taxon>
        <taxon>Mollisia</taxon>
    </lineage>
</organism>
<evidence type="ECO:0000256" key="2">
    <source>
        <dbReference type="SAM" id="MobiDB-lite"/>
    </source>
</evidence>
<dbReference type="GO" id="GO:0008277">
    <property type="term" value="P:regulation of G protein-coupled receptor signaling pathway"/>
    <property type="evidence" value="ECO:0007669"/>
    <property type="project" value="InterPro"/>
</dbReference>
<dbReference type="EMBL" id="KQ947407">
    <property type="protein sequence ID" value="KUJ22110.1"/>
    <property type="molecule type" value="Genomic_DNA"/>
</dbReference>